<dbReference type="Proteomes" id="UP000053480">
    <property type="component" value="Unassembled WGS sequence"/>
</dbReference>
<name>A0ACC6TPL0_9CREN</name>
<gene>
    <name evidence="1" type="ORF">TQ35_0006385</name>
</gene>
<sequence length="160" mass="18415">MERAYLTERPSTKIKGVEIDVPCGTECIMNGKFRELLNNEAFKSQLEVVDSLTDLINVQVATLRSKLEDIFSEFNANVDNLLYAIYRLVEYGGDVVIGSEIKFEERTLVSGDFNQLMRAYRKIEYSRRDSDIVSLCDEIRYLGEALWEHFNKNIAKSLTV</sequence>
<evidence type="ECO:0000313" key="1">
    <source>
        <dbReference type="EMBL" id="MEW9491811.1"/>
    </source>
</evidence>
<comment type="caution">
    <text evidence="1">The sequence shown here is derived from an EMBL/GenBank/DDBJ whole genome shotgun (WGS) entry which is preliminary data.</text>
</comment>
<organism evidence="1 2">
    <name type="scientific">Candidatus Aramenus sulfurataquae</name>
    <dbReference type="NCBI Taxonomy" id="1326980"/>
    <lineage>
        <taxon>Archaea</taxon>
        <taxon>Thermoproteota</taxon>
        <taxon>Thermoprotei</taxon>
        <taxon>Sulfolobales</taxon>
        <taxon>Sulfolobaceae</taxon>
        <taxon>Candidatus Aramenus</taxon>
    </lineage>
</organism>
<dbReference type="EMBL" id="JZWS03000007">
    <property type="protein sequence ID" value="MEW9491811.1"/>
    <property type="molecule type" value="Genomic_DNA"/>
</dbReference>
<protein>
    <submittedName>
        <fullName evidence="1">Uncharacterized protein</fullName>
    </submittedName>
</protein>
<proteinExistence type="predicted"/>
<accession>A0ACC6TPL0</accession>
<reference evidence="1" key="1">
    <citation type="submission" date="2024-07" db="EMBL/GenBank/DDBJ databases">
        <title>Metagenome and Metagenome-Assembled Genomes of Archaea from a hot spring from the geothermal field of Los Azufres, Mexico.</title>
        <authorList>
            <person name="Marin-Paredes R."/>
            <person name="Martinez-Romero E."/>
            <person name="Servin-Garciduenas L.E."/>
        </authorList>
    </citation>
    <scope>NUCLEOTIDE SEQUENCE</scope>
    <source>
        <strain evidence="1">AZ1-454</strain>
    </source>
</reference>
<evidence type="ECO:0000313" key="2">
    <source>
        <dbReference type="Proteomes" id="UP000053480"/>
    </source>
</evidence>